<protein>
    <recommendedName>
        <fullName evidence="4">DUF493 domain-containing protein</fullName>
    </recommendedName>
</protein>
<feature type="region of interest" description="Disordered" evidence="1">
    <location>
        <begin position="1"/>
        <end position="31"/>
    </location>
</feature>
<organism evidence="2 3">
    <name type="scientific">Chelatococcus albus</name>
    <dbReference type="NCBI Taxonomy" id="3047466"/>
    <lineage>
        <taxon>Bacteria</taxon>
        <taxon>Pseudomonadati</taxon>
        <taxon>Pseudomonadota</taxon>
        <taxon>Alphaproteobacteria</taxon>
        <taxon>Hyphomicrobiales</taxon>
        <taxon>Chelatococcaceae</taxon>
        <taxon>Chelatococcus</taxon>
    </lineage>
</organism>
<keyword evidence="3" id="KW-1185">Reference proteome</keyword>
<dbReference type="RefSeq" id="WP_283741878.1">
    <property type="nucleotide sequence ID" value="NZ_JASJEV010000014.1"/>
</dbReference>
<dbReference type="EMBL" id="JASJEV010000014">
    <property type="protein sequence ID" value="MDJ1159878.1"/>
    <property type="molecule type" value="Genomic_DNA"/>
</dbReference>
<evidence type="ECO:0008006" key="4">
    <source>
        <dbReference type="Google" id="ProtNLM"/>
    </source>
</evidence>
<evidence type="ECO:0000313" key="2">
    <source>
        <dbReference type="EMBL" id="MDJ1159878.1"/>
    </source>
</evidence>
<gene>
    <name evidence="2" type="ORF">QNA08_16795</name>
</gene>
<accession>A0ABT7AKK0</accession>
<evidence type="ECO:0000256" key="1">
    <source>
        <dbReference type="SAM" id="MobiDB-lite"/>
    </source>
</evidence>
<name>A0ABT7AKK0_9HYPH</name>
<sequence>MTRCDRRARRVRRRGLEHSRSSPVVPCMNGPADSPIRPKLVVRDGAGEIVIGTLEEALAFIARHELAVRSANRDGTIFRLQAATSAEEKIAANEAFRGWVEAAGLLIRAE</sequence>
<reference evidence="2 3" key="1">
    <citation type="submission" date="2023-05" db="EMBL/GenBank/DDBJ databases">
        <title>Chelatococcus sp. nov., a moderately thermophilic bacterium isolated from hot spring microbial mat.</title>
        <authorList>
            <person name="Hu C.-J."/>
            <person name="Li W.-J."/>
        </authorList>
    </citation>
    <scope>NUCLEOTIDE SEQUENCE [LARGE SCALE GENOMIC DNA]</scope>
    <source>
        <strain evidence="2 3">SYSU G07232</strain>
    </source>
</reference>
<feature type="compositionally biased region" description="Basic residues" evidence="1">
    <location>
        <begin position="1"/>
        <end position="13"/>
    </location>
</feature>
<dbReference type="Proteomes" id="UP001321492">
    <property type="component" value="Unassembled WGS sequence"/>
</dbReference>
<comment type="caution">
    <text evidence="2">The sequence shown here is derived from an EMBL/GenBank/DDBJ whole genome shotgun (WGS) entry which is preliminary data.</text>
</comment>
<evidence type="ECO:0000313" key="3">
    <source>
        <dbReference type="Proteomes" id="UP001321492"/>
    </source>
</evidence>
<proteinExistence type="predicted"/>